<dbReference type="Gene3D" id="3.55.50.30">
    <property type="match status" value="1"/>
</dbReference>
<dbReference type="InterPro" id="IPR012373">
    <property type="entry name" value="Ferrdict_sens_TM"/>
</dbReference>
<comment type="caution">
    <text evidence="4">The sequence shown here is derived from an EMBL/GenBank/DDBJ whole genome shotgun (WGS) entry which is preliminary data.</text>
</comment>
<sequence length="403" mass="45213">MHQGVKEESKARDLLKRYREGTLTEQEKAVLESWYLHLGKSRQADINPDELTKQLDQVWEALPVHEPPLAEKTGRLIPFLKSLAVAASVVIVGALGMYILKNRGIQPNSQPIVTESDALPGDHRAKLTLASGQSILLDEVTNGKVAQEGRTVITKTKRGEIVYTIDLKSASTPPATDLTYNTIVTPKAGQYQVKLPDGTNVWLNAASSIRFPTVFSTKERIVEIVGEVYFEVAKVNKNTRRVPFKVLAGKQLIEVLGTRFNVNSYLDEGNVRTTLLEGSIKLKLNGDQSTGILLKPGQQAQLRPGRPKEPNQVLQPFYVKEVDTQSVVAWKDGYFRFDNIGLPELMRQLSRWYDMEVIYEGPIKQYEFVGQIERGTRLSKVLKILELGGVHFRIEGRKIIVIQ</sequence>
<feature type="transmembrane region" description="Helical" evidence="1">
    <location>
        <begin position="79"/>
        <end position="100"/>
    </location>
</feature>
<dbReference type="PANTHER" id="PTHR30273:SF2">
    <property type="entry name" value="PROTEIN FECR"/>
    <property type="match status" value="1"/>
</dbReference>
<evidence type="ECO:0000313" key="4">
    <source>
        <dbReference type="EMBL" id="MFC5412604.1"/>
    </source>
</evidence>
<dbReference type="InterPro" id="IPR006860">
    <property type="entry name" value="FecR"/>
</dbReference>
<gene>
    <name evidence="4" type="ORF">ACFPMF_24985</name>
</gene>
<dbReference type="EMBL" id="JBHSMA010000014">
    <property type="protein sequence ID" value="MFC5412604.1"/>
    <property type="molecule type" value="Genomic_DNA"/>
</dbReference>
<evidence type="ECO:0000313" key="5">
    <source>
        <dbReference type="Proteomes" id="UP001596106"/>
    </source>
</evidence>
<evidence type="ECO:0000259" key="3">
    <source>
        <dbReference type="Pfam" id="PF16344"/>
    </source>
</evidence>
<dbReference type="InterPro" id="IPR032508">
    <property type="entry name" value="FecR_C"/>
</dbReference>
<accession>A0ABW0IGI6</accession>
<dbReference type="Pfam" id="PF04773">
    <property type="entry name" value="FecR"/>
    <property type="match status" value="1"/>
</dbReference>
<dbReference type="Gene3D" id="2.60.120.1440">
    <property type="match status" value="1"/>
</dbReference>
<organism evidence="4 5">
    <name type="scientific">Larkinella bovis</name>
    <dbReference type="NCBI Taxonomy" id="683041"/>
    <lineage>
        <taxon>Bacteria</taxon>
        <taxon>Pseudomonadati</taxon>
        <taxon>Bacteroidota</taxon>
        <taxon>Cytophagia</taxon>
        <taxon>Cytophagales</taxon>
        <taxon>Spirosomataceae</taxon>
        <taxon>Larkinella</taxon>
    </lineage>
</organism>
<feature type="domain" description="Protein FecR C-terminal" evidence="3">
    <location>
        <begin position="334"/>
        <end position="401"/>
    </location>
</feature>
<keyword evidence="1" id="KW-0812">Transmembrane</keyword>
<dbReference type="Pfam" id="PF16344">
    <property type="entry name" value="FecR_C"/>
    <property type="match status" value="1"/>
</dbReference>
<proteinExistence type="predicted"/>
<protein>
    <submittedName>
        <fullName evidence="4">FecR family protein</fullName>
    </submittedName>
</protein>
<evidence type="ECO:0000256" key="1">
    <source>
        <dbReference type="SAM" id="Phobius"/>
    </source>
</evidence>
<evidence type="ECO:0000259" key="2">
    <source>
        <dbReference type="Pfam" id="PF04773"/>
    </source>
</evidence>
<dbReference type="PANTHER" id="PTHR30273">
    <property type="entry name" value="PERIPLASMIC SIGNAL SENSOR AND SIGMA FACTOR ACTIVATOR FECR-RELATED"/>
    <property type="match status" value="1"/>
</dbReference>
<name>A0ABW0IGI6_9BACT</name>
<keyword evidence="5" id="KW-1185">Reference proteome</keyword>
<feature type="domain" description="FecR protein" evidence="2">
    <location>
        <begin position="182"/>
        <end position="281"/>
    </location>
</feature>
<dbReference type="Proteomes" id="UP001596106">
    <property type="component" value="Unassembled WGS sequence"/>
</dbReference>
<reference evidence="5" key="1">
    <citation type="journal article" date="2019" name="Int. J. Syst. Evol. Microbiol.">
        <title>The Global Catalogue of Microorganisms (GCM) 10K type strain sequencing project: providing services to taxonomists for standard genome sequencing and annotation.</title>
        <authorList>
            <consortium name="The Broad Institute Genomics Platform"/>
            <consortium name="The Broad Institute Genome Sequencing Center for Infectious Disease"/>
            <person name="Wu L."/>
            <person name="Ma J."/>
        </authorList>
    </citation>
    <scope>NUCLEOTIDE SEQUENCE [LARGE SCALE GENOMIC DNA]</scope>
    <source>
        <strain evidence="5">CCUG 55250</strain>
    </source>
</reference>
<keyword evidence="1" id="KW-0472">Membrane</keyword>
<keyword evidence="1" id="KW-1133">Transmembrane helix</keyword>
<dbReference type="RefSeq" id="WP_379850282.1">
    <property type="nucleotide sequence ID" value="NZ_JBHSMA010000014.1"/>
</dbReference>